<dbReference type="GO" id="GO:0005886">
    <property type="term" value="C:plasma membrane"/>
    <property type="evidence" value="ECO:0007669"/>
    <property type="project" value="UniProtKB-SubCell"/>
</dbReference>
<dbReference type="PANTHER" id="PTHR42865:SF7">
    <property type="entry name" value="PROTON_GLUTAMATE-ASPARTATE SYMPORTER"/>
    <property type="match status" value="1"/>
</dbReference>
<evidence type="ECO:0000256" key="6">
    <source>
        <dbReference type="ARBA" id="ARBA00023136"/>
    </source>
</evidence>
<dbReference type="EMBL" id="JAIFTL010000026">
    <property type="protein sequence ID" value="KAG9326096.1"/>
    <property type="molecule type" value="Genomic_DNA"/>
</dbReference>
<dbReference type="GO" id="GO:0015293">
    <property type="term" value="F:symporter activity"/>
    <property type="evidence" value="ECO:0007669"/>
    <property type="project" value="UniProtKB-UniRule"/>
</dbReference>
<dbReference type="Gene3D" id="1.10.3860.10">
    <property type="entry name" value="Sodium:dicarboxylate symporter"/>
    <property type="match status" value="1"/>
</dbReference>
<sequence length="570" mass="61712">MHSSSLTIPKQEGGLNNSSNLSSQGLSYRNSHASAPLKRPTMRTRAYDAWTAGMGPIKTVWKFLQKWTNLTTWIIIGMVIGILVGRFSPEFAVKIGPMGTVFIRMIQCIVGPLIFTTLVIGIAGHGDDLVRIGRLALKSILYFEVVTTLALILGLIAVNIAKPGAGANLKDLPPPDTNYTQITWVTEMEVIVPTSFFLALSDHRAVLAIVFCAIMFSVALTRADEKSKRFMLDFNASISAIMFRIVELVMNYAPIGIGCSIASTVGAHGLDALATAGKLIGTLYVTLILFAVLVILPVLLLFRFPLREFALAAGQPFLMAFATSSSESALPKAMENMVEFGVPPEIAAFVIPIGYSFNLDGSTLYLAVATIFCAQVAGIEKSVGEQIVIVLTLMLTSKGVAAVPRASYIVLASTVSSANIPLAGLALVMSVDAFMDMARSAINVLGNITACAVIAKWEGEFRNEDWIARKSGQMPETLVMDDPEIDTGLGLPHHNQHPNQHHNQYLHQHHSPDMTHSVALAMHERPLGMMHSEKQSIHSVHSVHSTISAYDPHHASSSQQKYAGYGDTYV</sequence>
<dbReference type="Proteomes" id="UP000717515">
    <property type="component" value="Unassembled WGS sequence"/>
</dbReference>
<keyword evidence="3" id="KW-1003">Cell membrane</keyword>
<comment type="similarity">
    <text evidence="7">Belongs to the dicarboxylate/amino acid:cation symporter (DAACS) (TC 2.A.23) family.</text>
</comment>
<feature type="transmembrane region" description="Helical" evidence="7">
    <location>
        <begin position="203"/>
        <end position="220"/>
    </location>
</feature>
<evidence type="ECO:0000256" key="4">
    <source>
        <dbReference type="ARBA" id="ARBA00022692"/>
    </source>
</evidence>
<evidence type="ECO:0000313" key="10">
    <source>
        <dbReference type="Proteomes" id="UP000717515"/>
    </source>
</evidence>
<dbReference type="PRINTS" id="PR00173">
    <property type="entry name" value="EDTRNSPORT"/>
</dbReference>
<proteinExistence type="inferred from homology"/>
<gene>
    <name evidence="9" type="ORF">KVV02_002784</name>
</gene>
<feature type="transmembrane region" description="Helical" evidence="7">
    <location>
        <begin position="283"/>
        <end position="302"/>
    </location>
</feature>
<comment type="caution">
    <text evidence="9">The sequence shown here is derived from an EMBL/GenBank/DDBJ whole genome shotgun (WGS) entry which is preliminary data.</text>
</comment>
<organism evidence="9 10">
    <name type="scientific">Mortierella alpina</name>
    <name type="common">Oleaginous fungus</name>
    <name type="synonym">Mortierella renispora</name>
    <dbReference type="NCBI Taxonomy" id="64518"/>
    <lineage>
        <taxon>Eukaryota</taxon>
        <taxon>Fungi</taxon>
        <taxon>Fungi incertae sedis</taxon>
        <taxon>Mucoromycota</taxon>
        <taxon>Mortierellomycotina</taxon>
        <taxon>Mortierellomycetes</taxon>
        <taxon>Mortierellales</taxon>
        <taxon>Mortierellaceae</taxon>
        <taxon>Mortierella</taxon>
    </lineage>
</organism>
<keyword evidence="6 7" id="KW-0472">Membrane</keyword>
<evidence type="ECO:0000256" key="8">
    <source>
        <dbReference type="SAM" id="MobiDB-lite"/>
    </source>
</evidence>
<keyword evidence="5 7" id="KW-1133">Transmembrane helix</keyword>
<accession>A0A9P8ABC5</accession>
<comment type="subcellular location">
    <subcellularLocation>
        <location evidence="1">Cell membrane</location>
        <topology evidence="1">Multi-pass membrane protein</topology>
    </subcellularLocation>
    <subcellularLocation>
        <location evidence="7">Membrane</location>
        <topology evidence="7">Multi-pass membrane protein</topology>
    </subcellularLocation>
</comment>
<evidence type="ECO:0000313" key="9">
    <source>
        <dbReference type="EMBL" id="KAG9326096.1"/>
    </source>
</evidence>
<feature type="transmembrane region" description="Helical" evidence="7">
    <location>
        <begin position="101"/>
        <end position="123"/>
    </location>
</feature>
<evidence type="ECO:0000256" key="7">
    <source>
        <dbReference type="RuleBase" id="RU361216"/>
    </source>
</evidence>
<keyword evidence="4 7" id="KW-0812">Transmembrane</keyword>
<keyword evidence="7" id="KW-0769">Symport</keyword>
<feature type="transmembrane region" description="Helical" evidence="7">
    <location>
        <begin position="241"/>
        <end position="263"/>
    </location>
</feature>
<feature type="transmembrane region" description="Helical" evidence="7">
    <location>
        <begin position="346"/>
        <end position="374"/>
    </location>
</feature>
<protein>
    <recommendedName>
        <fullName evidence="7">Amino acid transporter</fullName>
    </recommendedName>
</protein>
<feature type="region of interest" description="Disordered" evidence="8">
    <location>
        <begin position="550"/>
        <end position="570"/>
    </location>
</feature>
<dbReference type="Pfam" id="PF00375">
    <property type="entry name" value="SDF"/>
    <property type="match status" value="1"/>
</dbReference>
<dbReference type="PANTHER" id="PTHR42865">
    <property type="entry name" value="PROTON/GLUTAMATE-ASPARTATE SYMPORTER"/>
    <property type="match status" value="1"/>
</dbReference>
<keyword evidence="2 7" id="KW-0813">Transport</keyword>
<feature type="transmembrane region" description="Helical" evidence="7">
    <location>
        <begin position="70"/>
        <end position="89"/>
    </location>
</feature>
<evidence type="ECO:0000256" key="5">
    <source>
        <dbReference type="ARBA" id="ARBA00022989"/>
    </source>
</evidence>
<evidence type="ECO:0000256" key="3">
    <source>
        <dbReference type="ARBA" id="ARBA00022475"/>
    </source>
</evidence>
<reference evidence="9" key="1">
    <citation type="submission" date="2021-07" db="EMBL/GenBank/DDBJ databases">
        <title>Draft genome of Mortierella alpina, strain LL118, isolated from an aspen leaf litter sample.</title>
        <authorList>
            <person name="Yang S."/>
            <person name="Vinatzer B.A."/>
        </authorList>
    </citation>
    <scope>NUCLEOTIDE SEQUENCE</scope>
    <source>
        <strain evidence="9">LL118</strain>
    </source>
</reference>
<feature type="transmembrane region" description="Helical" evidence="7">
    <location>
        <begin position="135"/>
        <end position="161"/>
    </location>
</feature>
<evidence type="ECO:0000256" key="1">
    <source>
        <dbReference type="ARBA" id="ARBA00004651"/>
    </source>
</evidence>
<feature type="transmembrane region" description="Helical" evidence="7">
    <location>
        <begin position="309"/>
        <end position="326"/>
    </location>
</feature>
<dbReference type="InterPro" id="IPR001991">
    <property type="entry name" value="Na-dicarboxylate_symporter"/>
</dbReference>
<feature type="transmembrane region" description="Helical" evidence="7">
    <location>
        <begin position="409"/>
        <end position="429"/>
    </location>
</feature>
<dbReference type="SUPFAM" id="SSF118215">
    <property type="entry name" value="Proton glutamate symport protein"/>
    <property type="match status" value="1"/>
</dbReference>
<dbReference type="AlphaFoldDB" id="A0A9P8ABC5"/>
<dbReference type="InterPro" id="IPR036458">
    <property type="entry name" value="Na:dicarbo_symporter_sf"/>
</dbReference>
<name>A0A9P8ABC5_MORAP</name>
<evidence type="ECO:0000256" key="2">
    <source>
        <dbReference type="ARBA" id="ARBA00022448"/>
    </source>
</evidence>